<keyword evidence="1" id="KW-0597">Phosphoprotein</keyword>
<feature type="modified residue" description="4-aspartylphosphate" evidence="1">
    <location>
        <position position="62"/>
    </location>
</feature>
<comment type="caution">
    <text evidence="3">The sequence shown here is derived from an EMBL/GenBank/DDBJ whole genome shotgun (WGS) entry which is preliminary data.</text>
</comment>
<dbReference type="EMBL" id="LNCD01000151">
    <property type="protein sequence ID" value="KWV40202.1"/>
    <property type="molecule type" value="Genomic_DNA"/>
</dbReference>
<dbReference type="AlphaFoldDB" id="A0A125Q415"/>
<dbReference type="SUPFAM" id="SSF52172">
    <property type="entry name" value="CheY-like"/>
    <property type="match status" value="1"/>
</dbReference>
<dbReference type="Proteomes" id="UP000068164">
    <property type="component" value="Unassembled WGS sequence"/>
</dbReference>
<reference evidence="3 4" key="1">
    <citation type="submission" date="2015-11" db="EMBL/GenBank/DDBJ databases">
        <title>Draft Genome Sequence of the Strain BR 10423 (Rhizobium sp.) isolated from nodules of Mimosa pudica.</title>
        <authorList>
            <person name="Barauna A.C."/>
            <person name="Zilli J.E."/>
            <person name="Simoes-Araujo J.L."/>
            <person name="Reis V.M."/>
            <person name="James E.K."/>
            <person name="Reis F.B.Jr."/>
            <person name="Rouws L.F."/>
            <person name="Passos S.R."/>
            <person name="Gois S.R."/>
        </authorList>
    </citation>
    <scope>NUCLEOTIDE SEQUENCE [LARGE SCALE GENOMIC DNA]</scope>
    <source>
        <strain evidence="3 4">BR10423</strain>
    </source>
</reference>
<evidence type="ECO:0000313" key="3">
    <source>
        <dbReference type="EMBL" id="KWV40202.1"/>
    </source>
</evidence>
<evidence type="ECO:0000313" key="4">
    <source>
        <dbReference type="Proteomes" id="UP000068164"/>
    </source>
</evidence>
<dbReference type="Gene3D" id="3.40.50.2300">
    <property type="match status" value="1"/>
</dbReference>
<proteinExistence type="predicted"/>
<dbReference type="InterPro" id="IPR011006">
    <property type="entry name" value="CheY-like_superfamily"/>
</dbReference>
<dbReference type="InterPro" id="IPR001789">
    <property type="entry name" value="Sig_transdc_resp-reg_receiver"/>
</dbReference>
<dbReference type="PROSITE" id="PS50110">
    <property type="entry name" value="RESPONSE_REGULATORY"/>
    <property type="match status" value="1"/>
</dbReference>
<feature type="domain" description="Response regulatory" evidence="2">
    <location>
        <begin position="11"/>
        <end position="81"/>
    </location>
</feature>
<dbReference type="GO" id="GO:0000160">
    <property type="term" value="P:phosphorelay signal transduction system"/>
    <property type="evidence" value="ECO:0007669"/>
    <property type="project" value="InterPro"/>
</dbReference>
<name>A0A125Q415_9HYPH</name>
<accession>A0A125Q415</accession>
<evidence type="ECO:0000259" key="2">
    <source>
        <dbReference type="PROSITE" id="PS50110"/>
    </source>
</evidence>
<dbReference type="RefSeq" id="WP_062376442.1">
    <property type="nucleotide sequence ID" value="NZ_LNCD01000151.1"/>
</dbReference>
<sequence>MTDETLLSGKRILLVEDEYVLANDLQRIFSEEGANVLGPIASVDDALDLIEAGETIDGAVLDMNCCEKPVSIQTVANALFC</sequence>
<gene>
    <name evidence="3" type="ORF">AS026_26755</name>
</gene>
<organism evidence="3 4">
    <name type="scientific">Rhizobium altiplani</name>
    <dbReference type="NCBI Taxonomy" id="1864509"/>
    <lineage>
        <taxon>Bacteria</taxon>
        <taxon>Pseudomonadati</taxon>
        <taxon>Pseudomonadota</taxon>
        <taxon>Alphaproteobacteria</taxon>
        <taxon>Hyphomicrobiales</taxon>
        <taxon>Rhizobiaceae</taxon>
        <taxon>Rhizobium/Agrobacterium group</taxon>
        <taxon>Rhizobium</taxon>
    </lineage>
</organism>
<keyword evidence="4" id="KW-1185">Reference proteome</keyword>
<protein>
    <recommendedName>
        <fullName evidence="2">Response regulatory domain-containing protein</fullName>
    </recommendedName>
</protein>
<dbReference type="OrthoDB" id="582170at2"/>
<evidence type="ECO:0000256" key="1">
    <source>
        <dbReference type="PROSITE-ProRule" id="PRU00169"/>
    </source>
</evidence>